<comment type="subcellular location">
    <subcellularLocation>
        <location evidence="1">Cell membrane</location>
        <topology evidence="1">Peripheral membrane protein</topology>
    </subcellularLocation>
</comment>
<dbReference type="GO" id="GO:0005524">
    <property type="term" value="F:ATP binding"/>
    <property type="evidence" value="ECO:0007669"/>
    <property type="project" value="UniProtKB-KW"/>
</dbReference>
<dbReference type="RefSeq" id="WP_184671516.1">
    <property type="nucleotide sequence ID" value="NZ_BAABAI010000037.1"/>
</dbReference>
<keyword evidence="2" id="KW-0813">Transport</keyword>
<keyword evidence="3" id="KW-0547">Nucleotide-binding</keyword>
<dbReference type="GO" id="GO:0005886">
    <property type="term" value="C:plasma membrane"/>
    <property type="evidence" value="ECO:0007669"/>
    <property type="project" value="UniProtKB-SubCell"/>
</dbReference>
<proteinExistence type="predicted"/>
<accession>A0A7W7T5S2</accession>
<dbReference type="InterPro" id="IPR003593">
    <property type="entry name" value="AAA+_ATPase"/>
</dbReference>
<evidence type="ECO:0000256" key="3">
    <source>
        <dbReference type="ARBA" id="ARBA00022741"/>
    </source>
</evidence>
<keyword evidence="4 7" id="KW-0067">ATP-binding</keyword>
<dbReference type="CDD" id="cd03230">
    <property type="entry name" value="ABC_DR_subfamily_A"/>
    <property type="match status" value="1"/>
</dbReference>
<dbReference type="GO" id="GO:0046677">
    <property type="term" value="P:response to antibiotic"/>
    <property type="evidence" value="ECO:0007669"/>
    <property type="project" value="UniProtKB-KW"/>
</dbReference>
<evidence type="ECO:0000256" key="1">
    <source>
        <dbReference type="ARBA" id="ARBA00004202"/>
    </source>
</evidence>
<gene>
    <name evidence="7" type="ORF">F4559_004453</name>
</gene>
<dbReference type="SMART" id="SM00382">
    <property type="entry name" value="AAA"/>
    <property type="match status" value="1"/>
</dbReference>
<keyword evidence="8" id="KW-1185">Reference proteome</keyword>
<name>A0A7W7T5S2_9PSEU</name>
<evidence type="ECO:0000256" key="4">
    <source>
        <dbReference type="ARBA" id="ARBA00022840"/>
    </source>
</evidence>
<evidence type="ECO:0000313" key="8">
    <source>
        <dbReference type="Proteomes" id="UP000542674"/>
    </source>
</evidence>
<evidence type="ECO:0000256" key="2">
    <source>
        <dbReference type="ARBA" id="ARBA00022448"/>
    </source>
</evidence>
<dbReference type="PANTHER" id="PTHR42711">
    <property type="entry name" value="ABC TRANSPORTER ATP-BINDING PROTEIN"/>
    <property type="match status" value="1"/>
</dbReference>
<dbReference type="InterPro" id="IPR003439">
    <property type="entry name" value="ABC_transporter-like_ATP-bd"/>
</dbReference>
<dbReference type="Pfam" id="PF00005">
    <property type="entry name" value="ABC_tran"/>
    <property type="match status" value="1"/>
</dbReference>
<organism evidence="7 8">
    <name type="scientific">Saccharothrix violaceirubra</name>
    <dbReference type="NCBI Taxonomy" id="413306"/>
    <lineage>
        <taxon>Bacteria</taxon>
        <taxon>Bacillati</taxon>
        <taxon>Actinomycetota</taxon>
        <taxon>Actinomycetes</taxon>
        <taxon>Pseudonocardiales</taxon>
        <taxon>Pseudonocardiaceae</taxon>
        <taxon>Saccharothrix</taxon>
    </lineage>
</organism>
<evidence type="ECO:0000259" key="6">
    <source>
        <dbReference type="PROSITE" id="PS50893"/>
    </source>
</evidence>
<dbReference type="SUPFAM" id="SSF52540">
    <property type="entry name" value="P-loop containing nucleoside triphosphate hydrolases"/>
    <property type="match status" value="1"/>
</dbReference>
<evidence type="ECO:0000313" key="7">
    <source>
        <dbReference type="EMBL" id="MBB4967094.1"/>
    </source>
</evidence>
<comment type="caution">
    <text evidence="7">The sequence shown here is derived from an EMBL/GenBank/DDBJ whole genome shotgun (WGS) entry which is preliminary data.</text>
</comment>
<dbReference type="PANTHER" id="PTHR42711:SF16">
    <property type="entry name" value="ABC TRANSPORTER ATP-BINDING PROTEIN"/>
    <property type="match status" value="1"/>
</dbReference>
<dbReference type="GO" id="GO:0016887">
    <property type="term" value="F:ATP hydrolysis activity"/>
    <property type="evidence" value="ECO:0007669"/>
    <property type="project" value="InterPro"/>
</dbReference>
<evidence type="ECO:0000256" key="5">
    <source>
        <dbReference type="ARBA" id="ARBA00023251"/>
    </source>
</evidence>
<reference evidence="7 8" key="1">
    <citation type="submission" date="2020-08" db="EMBL/GenBank/DDBJ databases">
        <title>Sequencing the genomes of 1000 actinobacteria strains.</title>
        <authorList>
            <person name="Klenk H.-P."/>
        </authorList>
    </citation>
    <scope>NUCLEOTIDE SEQUENCE [LARGE SCALE GENOMIC DNA]</scope>
    <source>
        <strain evidence="7 8">DSM 45084</strain>
    </source>
</reference>
<dbReference type="InterPro" id="IPR050763">
    <property type="entry name" value="ABC_transporter_ATP-binding"/>
</dbReference>
<dbReference type="AlphaFoldDB" id="A0A7W7T5S2"/>
<sequence>MRNVIEVTGLRCRYGDFEAVRGIDLEVAEGELFALLGTNGAGKTTTMETLEGLRAPSAGTVRVLGVDPFADRDTIRARAGIMLQESGFPADLTVAEMVRLWSRDAGDALDRLDLAHRRDVRIKQLSGGERRRLDLVLALLGRPELLFLDEPTTGLDPESRRRTWDVVRGLLAEGTTVVLTTHYLEEAESLAHRLAIMDRGAVAVSGTLVDVLAAQPARIVFDMPGRLGVEALPMLAGDVVHEPSGRVEVRTRELQDDLGVLLAWADREGHRLSRLVATHASLADVFHRTKEAA</sequence>
<dbReference type="Gene3D" id="3.40.50.300">
    <property type="entry name" value="P-loop containing nucleotide triphosphate hydrolases"/>
    <property type="match status" value="1"/>
</dbReference>
<dbReference type="PROSITE" id="PS00211">
    <property type="entry name" value="ABC_TRANSPORTER_1"/>
    <property type="match status" value="1"/>
</dbReference>
<dbReference type="EMBL" id="JACHJS010000001">
    <property type="protein sequence ID" value="MBB4967094.1"/>
    <property type="molecule type" value="Genomic_DNA"/>
</dbReference>
<dbReference type="Proteomes" id="UP000542674">
    <property type="component" value="Unassembled WGS sequence"/>
</dbReference>
<keyword evidence="5" id="KW-0046">Antibiotic resistance</keyword>
<dbReference type="PROSITE" id="PS50893">
    <property type="entry name" value="ABC_TRANSPORTER_2"/>
    <property type="match status" value="1"/>
</dbReference>
<feature type="domain" description="ABC transporter" evidence="6">
    <location>
        <begin position="5"/>
        <end position="224"/>
    </location>
</feature>
<protein>
    <submittedName>
        <fullName evidence="7">ABC-2 type transport system ATP-binding protein</fullName>
    </submittedName>
</protein>
<dbReference type="InterPro" id="IPR027417">
    <property type="entry name" value="P-loop_NTPase"/>
</dbReference>
<dbReference type="InterPro" id="IPR017871">
    <property type="entry name" value="ABC_transporter-like_CS"/>
</dbReference>